<gene>
    <name evidence="5" type="ORF">B0T16DRAFT_361168</name>
</gene>
<protein>
    <submittedName>
        <fullName evidence="5">Uncharacterized protein</fullName>
    </submittedName>
</protein>
<reference evidence="5" key="1">
    <citation type="submission" date="2023-06" db="EMBL/GenBank/DDBJ databases">
        <title>Genome-scale phylogeny and comparative genomics of the fungal order Sordariales.</title>
        <authorList>
            <consortium name="Lawrence Berkeley National Laboratory"/>
            <person name="Hensen N."/>
            <person name="Bonometti L."/>
            <person name="Westerberg I."/>
            <person name="Brannstrom I.O."/>
            <person name="Guillou S."/>
            <person name="Cros-Aarteil S."/>
            <person name="Calhoun S."/>
            <person name="Haridas S."/>
            <person name="Kuo A."/>
            <person name="Mondo S."/>
            <person name="Pangilinan J."/>
            <person name="Riley R."/>
            <person name="Labutti K."/>
            <person name="Andreopoulos B."/>
            <person name="Lipzen A."/>
            <person name="Chen C."/>
            <person name="Yanf M."/>
            <person name="Daum C."/>
            <person name="Ng V."/>
            <person name="Clum A."/>
            <person name="Steindorff A."/>
            <person name="Ohm R."/>
            <person name="Martin F."/>
            <person name="Silar P."/>
            <person name="Natvig D."/>
            <person name="Lalanne C."/>
            <person name="Gautier V."/>
            <person name="Ament-Velasquez S.L."/>
            <person name="Kruys A."/>
            <person name="Hutchinson M.I."/>
            <person name="Powell A.J."/>
            <person name="Barry K."/>
            <person name="Miller A.N."/>
            <person name="Grigoriev I.V."/>
            <person name="Debuchy R."/>
            <person name="Gladieux P."/>
            <person name="Thoren M.H."/>
            <person name="Johannesson H."/>
        </authorList>
    </citation>
    <scope>NUCLEOTIDE SEQUENCE</scope>
    <source>
        <strain evidence="5">SMH2532-1</strain>
    </source>
</reference>
<evidence type="ECO:0000256" key="3">
    <source>
        <dbReference type="ARBA" id="ARBA00023140"/>
    </source>
</evidence>
<keyword evidence="2" id="KW-0472">Membrane</keyword>
<feature type="non-terminal residue" evidence="5">
    <location>
        <position position="1"/>
    </location>
</feature>
<evidence type="ECO:0000313" key="5">
    <source>
        <dbReference type="EMBL" id="KAK0639564.1"/>
    </source>
</evidence>
<dbReference type="Pfam" id="PF05648">
    <property type="entry name" value="PEX11"/>
    <property type="match status" value="1"/>
</dbReference>
<comment type="caution">
    <text evidence="5">The sequence shown here is derived from an EMBL/GenBank/DDBJ whole genome shotgun (WGS) entry which is preliminary data.</text>
</comment>
<dbReference type="PANTHER" id="PTHR12652:SF25">
    <property type="entry name" value="MICROBODY (PEROXISOME) PROLIFERATION PROTEIN PEROXIN 11C (EUROFUNG)"/>
    <property type="match status" value="1"/>
</dbReference>
<accession>A0AA39XSZ4</accession>
<dbReference type="AlphaFoldDB" id="A0AA39XSZ4"/>
<dbReference type="GO" id="GO:0016559">
    <property type="term" value="P:peroxisome fission"/>
    <property type="evidence" value="ECO:0007669"/>
    <property type="project" value="InterPro"/>
</dbReference>
<keyword evidence="6" id="KW-1185">Reference proteome</keyword>
<sequence>MSCSGSPVDLGNFEPFQSRYEDSPANIGYSIARNSEAFPMAAASKKAQLALSGPDSLIFRLEKLFWPSKDLGSILTTFNYGLYLLAYFDGKAHKLKSDALTLLTLLTKSPAVAGLAGHMHPEAEASPFAKLGMVVSNTRTTLRLFGLLPIYVRARKLMIDSQGMDKVLWAVEAVQCSLFATFQLLENVAFLTDNGILSRRPLGDAAGVAGRVARLYRLAHRAWFLGIMCDFARLLREAQIFFRRKHIDETDLTEDEVEKAAQWYSDWIRPLAWLPIGWQLSAWTEEGMAGFNNLGVQGIAGVLADL</sequence>
<evidence type="ECO:0000256" key="2">
    <source>
        <dbReference type="ARBA" id="ARBA00023136"/>
    </source>
</evidence>
<name>A0AA39XSZ4_9PEZI</name>
<evidence type="ECO:0000256" key="4">
    <source>
        <dbReference type="ARBA" id="ARBA00046271"/>
    </source>
</evidence>
<comment type="subcellular location">
    <subcellularLocation>
        <location evidence="4">Peroxisome membrane</location>
    </subcellularLocation>
</comment>
<dbReference type="PANTHER" id="PTHR12652">
    <property type="entry name" value="PEROXISOMAL BIOGENESIS FACTOR 11"/>
    <property type="match status" value="1"/>
</dbReference>
<keyword evidence="1" id="KW-0962">Peroxisome biogenesis</keyword>
<proteinExistence type="predicted"/>
<dbReference type="InterPro" id="IPR008733">
    <property type="entry name" value="PEX11"/>
</dbReference>
<organism evidence="5 6">
    <name type="scientific">Cercophora newfieldiana</name>
    <dbReference type="NCBI Taxonomy" id="92897"/>
    <lineage>
        <taxon>Eukaryota</taxon>
        <taxon>Fungi</taxon>
        <taxon>Dikarya</taxon>
        <taxon>Ascomycota</taxon>
        <taxon>Pezizomycotina</taxon>
        <taxon>Sordariomycetes</taxon>
        <taxon>Sordariomycetidae</taxon>
        <taxon>Sordariales</taxon>
        <taxon>Lasiosphaeriaceae</taxon>
        <taxon>Cercophora</taxon>
    </lineage>
</organism>
<evidence type="ECO:0000256" key="1">
    <source>
        <dbReference type="ARBA" id="ARBA00022593"/>
    </source>
</evidence>
<dbReference type="GO" id="GO:0005778">
    <property type="term" value="C:peroxisomal membrane"/>
    <property type="evidence" value="ECO:0007669"/>
    <property type="project" value="UniProtKB-SubCell"/>
</dbReference>
<keyword evidence="3" id="KW-0576">Peroxisome</keyword>
<dbReference type="Proteomes" id="UP001174936">
    <property type="component" value="Unassembled WGS sequence"/>
</dbReference>
<dbReference type="EMBL" id="JAULSV010000007">
    <property type="protein sequence ID" value="KAK0639564.1"/>
    <property type="molecule type" value="Genomic_DNA"/>
</dbReference>
<evidence type="ECO:0000313" key="6">
    <source>
        <dbReference type="Proteomes" id="UP001174936"/>
    </source>
</evidence>